<organism evidence="1">
    <name type="scientific">freshwater metagenome</name>
    <dbReference type="NCBI Taxonomy" id="449393"/>
    <lineage>
        <taxon>unclassified sequences</taxon>
        <taxon>metagenomes</taxon>
        <taxon>ecological metagenomes</taxon>
    </lineage>
</organism>
<dbReference type="PANTHER" id="PTHR35802:SF1">
    <property type="entry name" value="PROTEASE SYNTHASE AND SPORULATION PROTEIN PAI 2"/>
    <property type="match status" value="1"/>
</dbReference>
<dbReference type="EMBL" id="CAESAJ010000003">
    <property type="protein sequence ID" value="CAB4329694.1"/>
    <property type="molecule type" value="Genomic_DNA"/>
</dbReference>
<gene>
    <name evidence="1" type="ORF">UFOPK3770_00053</name>
</gene>
<dbReference type="InterPro" id="IPR012349">
    <property type="entry name" value="Split_barrel_FMN-bd"/>
</dbReference>
<dbReference type="Gene3D" id="2.30.110.10">
    <property type="entry name" value="Electron Transport, Fmn-binding Protein, Chain A"/>
    <property type="match status" value="1"/>
</dbReference>
<dbReference type="SUPFAM" id="SSF50475">
    <property type="entry name" value="FMN-binding split barrel"/>
    <property type="match status" value="1"/>
</dbReference>
<dbReference type="Pfam" id="PF04299">
    <property type="entry name" value="FMN_bind_2"/>
    <property type="match status" value="1"/>
</dbReference>
<sequence>MLIHPWDSAVNDYEWQEWLSHAEKFGVLMVNNVDVDLAPIAVPTHFTLKSDQILMHLARPNPVWQHIEAASQIRLVVIGDYAYIPNYWRAKDGDPTELGVPTSYYATVQFICQPEIVDDPQGKVDILNEQFADVQPEGGHATVDVNSAPYGPMLPGIRGLKLHIISADAKFKYDDAKPEEFRERVSEELHARNRRLDPGVARQQKRRLGLIGLWRNN</sequence>
<dbReference type="AlphaFoldDB" id="A0A6J5YI36"/>
<accession>A0A6J5YI36</accession>
<dbReference type="InterPro" id="IPR007396">
    <property type="entry name" value="TR_PAI2-type"/>
</dbReference>
<name>A0A6J5YI36_9ZZZZ</name>
<reference evidence="1" key="1">
    <citation type="submission" date="2020-05" db="EMBL/GenBank/DDBJ databases">
        <authorList>
            <person name="Chiriac C."/>
            <person name="Salcher M."/>
            <person name="Ghai R."/>
            <person name="Kavagutti S V."/>
        </authorList>
    </citation>
    <scope>NUCLEOTIDE SEQUENCE</scope>
</reference>
<evidence type="ECO:0000313" key="1">
    <source>
        <dbReference type="EMBL" id="CAB4329694.1"/>
    </source>
</evidence>
<dbReference type="PANTHER" id="PTHR35802">
    <property type="entry name" value="PROTEASE SYNTHASE AND SPORULATION PROTEIN PAI 2"/>
    <property type="match status" value="1"/>
</dbReference>
<proteinExistence type="predicted"/>
<protein>
    <submittedName>
        <fullName evidence="1">Unannotated protein</fullName>
    </submittedName>
</protein>